<dbReference type="InterPro" id="IPR032311">
    <property type="entry name" value="DUF4982"/>
</dbReference>
<gene>
    <name evidence="9" type="primary">galB_2</name>
    <name evidence="9" type="ORF">GCM10023231_33070</name>
</gene>
<accession>A0ABP9C1I6</accession>
<dbReference type="Pfam" id="PF00703">
    <property type="entry name" value="Glyco_hydro_2"/>
    <property type="match status" value="1"/>
</dbReference>
<dbReference type="Gene3D" id="3.20.20.80">
    <property type="entry name" value="Glycosidases"/>
    <property type="match status" value="1"/>
</dbReference>
<evidence type="ECO:0000313" key="10">
    <source>
        <dbReference type="Proteomes" id="UP001501411"/>
    </source>
</evidence>
<feature type="domain" description="Glycoside hydrolase family 2 catalytic" evidence="5">
    <location>
        <begin position="304"/>
        <end position="455"/>
    </location>
</feature>
<dbReference type="Pfam" id="PF02837">
    <property type="entry name" value="Glyco_hydro_2_N"/>
    <property type="match status" value="1"/>
</dbReference>
<evidence type="ECO:0000259" key="7">
    <source>
        <dbReference type="Pfam" id="PF16355"/>
    </source>
</evidence>
<dbReference type="PANTHER" id="PTHR42732:SF1">
    <property type="entry name" value="BETA-MANNOSIDASE"/>
    <property type="match status" value="1"/>
</dbReference>
<keyword evidence="10" id="KW-1185">Reference proteome</keyword>
<dbReference type="InterPro" id="IPR036156">
    <property type="entry name" value="Beta-gal/glucu_dom_sf"/>
</dbReference>
<feature type="domain" description="DUF4982" evidence="7">
    <location>
        <begin position="640"/>
        <end position="698"/>
    </location>
</feature>
<dbReference type="PANTHER" id="PTHR42732">
    <property type="entry name" value="BETA-GALACTOSIDASE"/>
    <property type="match status" value="1"/>
</dbReference>
<dbReference type="InterPro" id="IPR006102">
    <property type="entry name" value="Ig-like_GH2"/>
</dbReference>
<dbReference type="InterPro" id="IPR040605">
    <property type="entry name" value="Glyco_hydro2_dom5"/>
</dbReference>
<dbReference type="InterPro" id="IPR051913">
    <property type="entry name" value="GH2_Domain-Containing"/>
</dbReference>
<evidence type="ECO:0000256" key="2">
    <source>
        <dbReference type="ARBA" id="ARBA00022801"/>
    </source>
</evidence>
<evidence type="ECO:0000256" key="1">
    <source>
        <dbReference type="ARBA" id="ARBA00007401"/>
    </source>
</evidence>
<dbReference type="InterPro" id="IPR006103">
    <property type="entry name" value="Glyco_hydro_2_cat"/>
</dbReference>
<name>A0ABP9C1I6_9SPHI</name>
<dbReference type="SUPFAM" id="SSF51445">
    <property type="entry name" value="(Trans)glycosidases"/>
    <property type="match status" value="1"/>
</dbReference>
<feature type="domain" description="Glycoside hydrolase family 2" evidence="8">
    <location>
        <begin position="711"/>
        <end position="813"/>
    </location>
</feature>
<dbReference type="Gene3D" id="2.60.120.260">
    <property type="entry name" value="Galactose-binding domain-like"/>
    <property type="match status" value="1"/>
</dbReference>
<feature type="domain" description="Glycosyl hydrolases family 2 sugar binding" evidence="6">
    <location>
        <begin position="87"/>
        <end position="179"/>
    </location>
</feature>
<evidence type="ECO:0000259" key="4">
    <source>
        <dbReference type="Pfam" id="PF00703"/>
    </source>
</evidence>
<dbReference type="InterPro" id="IPR008979">
    <property type="entry name" value="Galactose-bd-like_sf"/>
</dbReference>
<evidence type="ECO:0000259" key="6">
    <source>
        <dbReference type="Pfam" id="PF02837"/>
    </source>
</evidence>
<comment type="similarity">
    <text evidence="1">Belongs to the glycosyl hydrolase 2 family.</text>
</comment>
<dbReference type="SUPFAM" id="SSF49785">
    <property type="entry name" value="Galactose-binding domain-like"/>
    <property type="match status" value="1"/>
</dbReference>
<dbReference type="InterPro" id="IPR006101">
    <property type="entry name" value="Glyco_hydro_2"/>
</dbReference>
<proteinExistence type="inferred from homology"/>
<dbReference type="Proteomes" id="UP001501411">
    <property type="component" value="Unassembled WGS sequence"/>
</dbReference>
<dbReference type="InterPro" id="IPR013783">
    <property type="entry name" value="Ig-like_fold"/>
</dbReference>
<dbReference type="InterPro" id="IPR017853">
    <property type="entry name" value="GH"/>
</dbReference>
<dbReference type="SUPFAM" id="SSF49303">
    <property type="entry name" value="beta-Galactosidase/glucuronidase domain"/>
    <property type="match status" value="1"/>
</dbReference>
<evidence type="ECO:0000313" key="9">
    <source>
        <dbReference type="EMBL" id="GAA4801667.1"/>
    </source>
</evidence>
<dbReference type="RefSeq" id="WP_345233357.1">
    <property type="nucleotide sequence ID" value="NZ_BAABIQ010000042.1"/>
</dbReference>
<dbReference type="InterPro" id="IPR006104">
    <property type="entry name" value="Glyco_hydro_2_N"/>
</dbReference>
<evidence type="ECO:0000256" key="3">
    <source>
        <dbReference type="ARBA" id="ARBA00023295"/>
    </source>
</evidence>
<dbReference type="Gene3D" id="2.60.40.10">
    <property type="entry name" value="Immunoglobulins"/>
    <property type="match status" value="3"/>
</dbReference>
<organism evidence="9 10">
    <name type="scientific">Olivibacter ginsenosidimutans</name>
    <dbReference type="NCBI Taxonomy" id="1176537"/>
    <lineage>
        <taxon>Bacteria</taxon>
        <taxon>Pseudomonadati</taxon>
        <taxon>Bacteroidota</taxon>
        <taxon>Sphingobacteriia</taxon>
        <taxon>Sphingobacteriales</taxon>
        <taxon>Sphingobacteriaceae</taxon>
        <taxon>Olivibacter</taxon>
    </lineage>
</organism>
<dbReference type="Pfam" id="PF02836">
    <property type="entry name" value="Glyco_hydro_2_C"/>
    <property type="match status" value="1"/>
</dbReference>
<keyword evidence="3" id="KW-0326">Glycosidase</keyword>
<dbReference type="Pfam" id="PF16355">
    <property type="entry name" value="DUF4982"/>
    <property type="match status" value="1"/>
</dbReference>
<feature type="domain" description="Glycoside hydrolase family 2 immunoglobulin-like beta-sandwich" evidence="4">
    <location>
        <begin position="191"/>
        <end position="294"/>
    </location>
</feature>
<dbReference type="EMBL" id="BAABIQ010000042">
    <property type="protein sequence ID" value="GAA4801667.1"/>
    <property type="molecule type" value="Genomic_DNA"/>
</dbReference>
<evidence type="ECO:0000259" key="5">
    <source>
        <dbReference type="Pfam" id="PF02836"/>
    </source>
</evidence>
<dbReference type="PRINTS" id="PR00132">
    <property type="entry name" value="GLHYDRLASE2"/>
</dbReference>
<comment type="caution">
    <text evidence="9">The sequence shown here is derived from an EMBL/GenBank/DDBJ whole genome shotgun (WGS) entry which is preliminary data.</text>
</comment>
<evidence type="ECO:0000259" key="8">
    <source>
        <dbReference type="Pfam" id="PF18565"/>
    </source>
</evidence>
<reference evidence="10" key="1">
    <citation type="journal article" date="2019" name="Int. J. Syst. Evol. Microbiol.">
        <title>The Global Catalogue of Microorganisms (GCM) 10K type strain sequencing project: providing services to taxonomists for standard genome sequencing and annotation.</title>
        <authorList>
            <consortium name="The Broad Institute Genomics Platform"/>
            <consortium name="The Broad Institute Genome Sequencing Center for Infectious Disease"/>
            <person name="Wu L."/>
            <person name="Ma J."/>
        </authorList>
    </citation>
    <scope>NUCLEOTIDE SEQUENCE [LARGE SCALE GENOMIC DNA]</scope>
    <source>
        <strain evidence="10">JCM 18200</strain>
    </source>
</reference>
<keyword evidence="2" id="KW-0378">Hydrolase</keyword>
<protein>
    <submittedName>
        <fullName evidence="9">Beta-galactosidase GalB</fullName>
    </submittedName>
</protein>
<sequence>MKKNWKERRKILLILFLWSLPWLSLGQEGRMKQHIDFDWRFHLGDVSEASLADFDDSDWRKVDVPHDWSIEQPFSKDNPGGNGFLPGGIGWYRKTLEWDKRWKGKEVLLNFDGVFMNSEVWINGNRLGKRPFGYISFGYDIASYLKPGKNKIAVRVDNSQIPSARWYSGSGIFRHVDLIITHPVHVARHGTFVRTPTVRSTEAMVAADLHLVNRLGKVTAAKVISNIRDKNGKVVARQENAIQLNVDSTQLTQQFTLNKPLLWSPETPHTYQLETDIQIGNKQVDHYTTVFGVRKLEFDATHGFRLNGKPTKFKGVCEHESMGGLGAAIPADALHRKLKILKEMGCNAIRVGHHPFPDEFYNMCDTMGFMVMDEIFDGWLHWPGFGKAKWDYGAYFQEWWAQDLEELVKRDRNHPSIVIWCQGNEVWGFDKHLDVQKAIYDLYHRLDPTRPTTQAWATHTYLDIVGFNANGEGKDDIARFHREHPNQVAIGTEFPHTRQTRGVYRTKTSYNPWDKPDKSGHEASAANVAKLYPIPDLSEEEVFPEYDARYASGYDNQTRKISVRDAWKLVRDNNFYIGQFRWTGFDYLGEAWGWPSRTNNYGVIDLAGFPKDDYYLYQSLWTDKPMIHLLPHWNHPNKAGIPIPVVAYTNGDAAELFLNGKSLGKQALNTDQLQLLWQVPYTPGRLEAVAYKNGQEIARDTVETTGDAKQLHLSANRTQLTANRRDVVFITIDVTDTQNRLVPDRSGDTVHFEIKGPYRLLGVENGDILDMSPQQVNWRKTFMGKALLMLQATDQPGLVEVKATAVGLTPATMKFTVKNKKR</sequence>
<dbReference type="Pfam" id="PF18565">
    <property type="entry name" value="Glyco_hydro2_C5"/>
    <property type="match status" value="1"/>
</dbReference>